<dbReference type="InterPro" id="IPR041720">
    <property type="entry name" value="FbaB-like"/>
</dbReference>
<dbReference type="GO" id="GO:0004332">
    <property type="term" value="F:fructose-bisphosphate aldolase activity"/>
    <property type="evidence" value="ECO:0007669"/>
    <property type="project" value="InterPro"/>
</dbReference>
<dbReference type="Proteomes" id="UP000467148">
    <property type="component" value="Chromosome"/>
</dbReference>
<dbReference type="SMART" id="SM01133">
    <property type="entry name" value="DeoC"/>
    <property type="match status" value="1"/>
</dbReference>
<evidence type="ECO:0000313" key="2">
    <source>
        <dbReference type="Proteomes" id="UP000467148"/>
    </source>
</evidence>
<dbReference type="PIRSF" id="PIRSF038992">
    <property type="entry name" value="Aldolase_Ia"/>
    <property type="match status" value="1"/>
</dbReference>
<dbReference type="AlphaFoldDB" id="A0A7I7T9S8"/>
<evidence type="ECO:0000313" key="1">
    <source>
        <dbReference type="EMBL" id="BBY65543.1"/>
    </source>
</evidence>
<accession>A0A7I7T9S8</accession>
<dbReference type="Pfam" id="PF01791">
    <property type="entry name" value="DeoC"/>
    <property type="match status" value="1"/>
</dbReference>
<protein>
    <submittedName>
        <fullName evidence="1">Fructose-bisphosphate aldolase</fullName>
    </submittedName>
</protein>
<proteinExistence type="predicted"/>
<sequence>MSIGKDLRLRRIIDPATNSSVMFAFSHGTSVPEVMSGIEDPATSFRKVRNGGANCAFLTPGLLQSLSPVIAESPEVAIVAKITATATRGEKSHQERLIASVEHCATLGVDGVVALLPFAPENEADVISLTGSIGEKCREYGLPFIAEAEFPNAYFGDGKDYQSTWGLSYLKRSARLCVELGADIVKTNWLGSPEEFSPIVDCVSGTPVIVAGGSRESDLALLRKVKAARDVGAVGTSVGRNIFQHANPTAITAALVAVLTGASSPEEAVESNPELSADQVLTAAH</sequence>
<reference evidence="1 2" key="1">
    <citation type="journal article" date="2019" name="Emerg. Microbes Infect.">
        <title>Comprehensive subspecies identification of 175 nontuberculous mycobacteria species based on 7547 genomic profiles.</title>
        <authorList>
            <person name="Matsumoto Y."/>
            <person name="Kinjo T."/>
            <person name="Motooka D."/>
            <person name="Nabeya D."/>
            <person name="Jung N."/>
            <person name="Uechi K."/>
            <person name="Horii T."/>
            <person name="Iida T."/>
            <person name="Fujita J."/>
            <person name="Nakamura S."/>
        </authorList>
    </citation>
    <scope>NUCLEOTIDE SEQUENCE [LARGE SCALE GENOMIC DNA]</scope>
    <source>
        <strain evidence="1 2">JCM 30396</strain>
    </source>
</reference>
<dbReference type="EMBL" id="AP022596">
    <property type="protein sequence ID" value="BBY65543.1"/>
    <property type="molecule type" value="Genomic_DNA"/>
</dbReference>
<dbReference type="PANTHER" id="PTHR47916:SF1">
    <property type="entry name" value="3-HYDROXY-5-PHOSPHONOOXYPENTANE-2,4-DIONE THIOLASE"/>
    <property type="match status" value="1"/>
</dbReference>
<dbReference type="PANTHER" id="PTHR47916">
    <property type="entry name" value="FRUCTOSE-BISPHOSPHATE ALDOLASE CLASS 1"/>
    <property type="match status" value="1"/>
</dbReference>
<dbReference type="SUPFAM" id="SSF51569">
    <property type="entry name" value="Aldolase"/>
    <property type="match status" value="1"/>
</dbReference>
<dbReference type="Gene3D" id="3.20.20.70">
    <property type="entry name" value="Aldolase class I"/>
    <property type="match status" value="1"/>
</dbReference>
<dbReference type="InterPro" id="IPR050456">
    <property type="entry name" value="DeoC/FbaB_aldolase"/>
</dbReference>
<name>A0A7I7T9S8_9MYCO</name>
<gene>
    <name evidence="1" type="ORF">MHEL_37860</name>
</gene>
<organism evidence="1 2">
    <name type="scientific">Mycolicibacterium helvum</name>
    <dbReference type="NCBI Taxonomy" id="1534349"/>
    <lineage>
        <taxon>Bacteria</taxon>
        <taxon>Bacillati</taxon>
        <taxon>Actinomycetota</taxon>
        <taxon>Actinomycetes</taxon>
        <taxon>Mycobacteriales</taxon>
        <taxon>Mycobacteriaceae</taxon>
        <taxon>Mycolicibacterium</taxon>
    </lineage>
</organism>
<dbReference type="RefSeq" id="WP_163749610.1">
    <property type="nucleotide sequence ID" value="NZ_AP022596.1"/>
</dbReference>
<keyword evidence="2" id="KW-1185">Reference proteome</keyword>
<dbReference type="InterPro" id="IPR013785">
    <property type="entry name" value="Aldolase_TIM"/>
</dbReference>
<dbReference type="InterPro" id="IPR002915">
    <property type="entry name" value="DeoC/FbaB/LacD_aldolase"/>
</dbReference>
<dbReference type="KEGG" id="mhev:MHEL_37860"/>